<feature type="region of interest" description="Disordered" evidence="1">
    <location>
        <begin position="1"/>
        <end position="22"/>
    </location>
</feature>
<organism evidence="2 3">
    <name type="scientific">Puccinia sorghi</name>
    <dbReference type="NCBI Taxonomy" id="27349"/>
    <lineage>
        <taxon>Eukaryota</taxon>
        <taxon>Fungi</taxon>
        <taxon>Dikarya</taxon>
        <taxon>Basidiomycota</taxon>
        <taxon>Pucciniomycotina</taxon>
        <taxon>Pucciniomycetes</taxon>
        <taxon>Pucciniales</taxon>
        <taxon>Pucciniaceae</taxon>
        <taxon>Puccinia</taxon>
    </lineage>
</organism>
<dbReference type="EMBL" id="LAVV01006499">
    <property type="protein sequence ID" value="KNZ59605.1"/>
    <property type="molecule type" value="Genomic_DNA"/>
</dbReference>
<name>A0A0L6VHL7_9BASI</name>
<accession>A0A0L6VHL7</accession>
<dbReference type="VEuPathDB" id="FungiDB:VP01_1696g4"/>
<proteinExistence type="predicted"/>
<evidence type="ECO:0000256" key="1">
    <source>
        <dbReference type="SAM" id="MobiDB-lite"/>
    </source>
</evidence>
<evidence type="ECO:0000313" key="3">
    <source>
        <dbReference type="Proteomes" id="UP000037035"/>
    </source>
</evidence>
<sequence>MSTNPADKHKPSQNTSSIKTTESSKTMEKIDLIYLKLTINAIPTLTQDNFSLWHTQILHYLDCLSLKSFFLWTARAPFPLMTLRKYKQSLTQKLTPRFMQTSSLTISHLSMLKTVLKCGVIFPISNLTILIFSASSLKQKRPSNSFMNISTAITLSGSTITPDLVLNHLRLHANQLAIETSPLPLRSKFHFSPMPPKSANIRLIIHSPIIPNLGL</sequence>
<evidence type="ECO:0000313" key="2">
    <source>
        <dbReference type="EMBL" id="KNZ59605.1"/>
    </source>
</evidence>
<gene>
    <name evidence="2" type="ORF">VP01_1696g4</name>
</gene>
<feature type="compositionally biased region" description="Basic and acidic residues" evidence="1">
    <location>
        <begin position="1"/>
        <end position="10"/>
    </location>
</feature>
<dbReference type="AlphaFoldDB" id="A0A0L6VHL7"/>
<keyword evidence="3" id="KW-1185">Reference proteome</keyword>
<reference evidence="2 3" key="1">
    <citation type="submission" date="2015-08" db="EMBL/GenBank/DDBJ databases">
        <title>Next Generation Sequencing and Analysis of the Genome of Puccinia sorghi L Schw, the Causal Agent of Maize Common Rust.</title>
        <authorList>
            <person name="Rochi L."/>
            <person name="Burguener G."/>
            <person name="Darino M."/>
            <person name="Turjanski A."/>
            <person name="Kreff E."/>
            <person name="Dieguez M.J."/>
            <person name="Sacco F."/>
        </authorList>
    </citation>
    <scope>NUCLEOTIDE SEQUENCE [LARGE SCALE GENOMIC DNA]</scope>
    <source>
        <strain evidence="2 3">RO10H11247</strain>
    </source>
</reference>
<protein>
    <submittedName>
        <fullName evidence="2">Uncharacterized protein</fullName>
    </submittedName>
</protein>
<dbReference type="Proteomes" id="UP000037035">
    <property type="component" value="Unassembled WGS sequence"/>
</dbReference>
<comment type="caution">
    <text evidence="2">The sequence shown here is derived from an EMBL/GenBank/DDBJ whole genome shotgun (WGS) entry which is preliminary data.</text>
</comment>